<gene>
    <name evidence="1" type="ORF">SAMN03080598_02203</name>
</gene>
<evidence type="ECO:0000313" key="2">
    <source>
        <dbReference type="Proteomes" id="UP000236736"/>
    </source>
</evidence>
<protein>
    <submittedName>
        <fullName evidence="1">Nucleotidyltransferase substrate binding protein like</fullName>
    </submittedName>
</protein>
<organism evidence="1 2">
    <name type="scientific">Algoriphagus boritolerans DSM 17298 = JCM 18970</name>
    <dbReference type="NCBI Taxonomy" id="1120964"/>
    <lineage>
        <taxon>Bacteria</taxon>
        <taxon>Pseudomonadati</taxon>
        <taxon>Bacteroidota</taxon>
        <taxon>Cytophagia</taxon>
        <taxon>Cytophagales</taxon>
        <taxon>Cyclobacteriaceae</taxon>
        <taxon>Algoriphagus</taxon>
    </lineage>
</organism>
<dbReference type="GO" id="GO:0016740">
    <property type="term" value="F:transferase activity"/>
    <property type="evidence" value="ECO:0007669"/>
    <property type="project" value="UniProtKB-KW"/>
</dbReference>
<dbReference type="Gene3D" id="1.20.120.330">
    <property type="entry name" value="Nucleotidyltransferases domain 2"/>
    <property type="match status" value="1"/>
</dbReference>
<reference evidence="2" key="1">
    <citation type="submission" date="2016-10" db="EMBL/GenBank/DDBJ databases">
        <authorList>
            <person name="Varghese N."/>
            <person name="Submissions S."/>
        </authorList>
    </citation>
    <scope>NUCLEOTIDE SEQUENCE [LARGE SCALE GENOMIC DNA]</scope>
    <source>
        <strain evidence="2">DSM 17298</strain>
    </source>
</reference>
<dbReference type="RefSeq" id="WP_103924864.1">
    <property type="nucleotide sequence ID" value="NZ_FNVR01000010.1"/>
</dbReference>
<dbReference type="SUPFAM" id="SSF81593">
    <property type="entry name" value="Nucleotidyltransferase substrate binding subunit/domain"/>
    <property type="match status" value="1"/>
</dbReference>
<proteinExistence type="predicted"/>
<dbReference type="Pfam" id="PF08780">
    <property type="entry name" value="NTase_sub_bind"/>
    <property type="match status" value="1"/>
</dbReference>
<keyword evidence="2" id="KW-1185">Reference proteome</keyword>
<dbReference type="Proteomes" id="UP000236736">
    <property type="component" value="Unassembled WGS sequence"/>
</dbReference>
<evidence type="ECO:0000313" key="1">
    <source>
        <dbReference type="EMBL" id="SEG01366.1"/>
    </source>
</evidence>
<dbReference type="OrthoDB" id="9810452at2"/>
<dbReference type="AlphaFoldDB" id="A0A1H5WQ48"/>
<dbReference type="InterPro" id="IPR010235">
    <property type="entry name" value="HepT"/>
</dbReference>
<dbReference type="EMBL" id="FNVR01000010">
    <property type="protein sequence ID" value="SEG01366.1"/>
    <property type="molecule type" value="Genomic_DNA"/>
</dbReference>
<sequence>MKTLPQTCEQCLEEFSTALEELVIYASRGEKTGYTETQSRDLITHFEVAHELALKVISKFFEKLKKGPFSGSRDATVEAFHAELIDDGKGWLDMIIDRIQYNPVYTIDTQSNFLENIRKRYIRLLERFERTMVKKLEE</sequence>
<dbReference type="STRING" id="1120964.GCA_001313265_01861"/>
<name>A0A1H5WQ48_9BACT</name>
<accession>A0A1H5WQ48</accession>
<keyword evidence="1" id="KW-0808">Transferase</keyword>